<dbReference type="InterPro" id="IPR046461">
    <property type="entry name" value="TerL_ATPase"/>
</dbReference>
<dbReference type="PANTHER" id="PTHR41287">
    <property type="match status" value="1"/>
</dbReference>
<evidence type="ECO:0000259" key="2">
    <source>
        <dbReference type="Pfam" id="PF20441"/>
    </source>
</evidence>
<keyword evidence="4" id="KW-1185">Reference proteome</keyword>
<dbReference type="EMBL" id="JBHUML010000002">
    <property type="protein sequence ID" value="MFD2704075.1"/>
    <property type="molecule type" value="Genomic_DNA"/>
</dbReference>
<sequence>MYFDEAKAQRTIKFIENLKHTKDPWYGVNFELLPWQREIVSDVFGTMNEDGYRQYNTAYVEIPKKNGKSEMAAAVALYMLGADGERGAEVYGAAADRQQASIVFDVAMEMVEQSPALKKRIKPTTSQKRMIYKPTNSFYQVLSSEAFTKHGLNVHGVIFDELHAQPNRELYDVLTKGSGDARMQPLFFLITTAGDDPDRTSIGWEVHQKALDVLQGHRKLTNFYPKIYGLGEDEDWTDEENWKKANPSIGHTIRIDTVRNWYEDAKESPAEEKAFRQLRLNQWVKIKTSKWLSLDIWDASTGAVIPDKLKGRECYGGLDLSSKIDLTSFVLIFTPTEEDPNYYVLPKFWIPEENIKERVQRDHVPYDSWVQQGLIQTTPGNVIDYDFIKKEIMDAADMYDLQEVGYDKWHAEQIAIQLEEQDINMVPVIQGAKSMSEPMKNIEVLTRKQRLKHGGHKVLRWNLSNVETKMDENENVRPVKGKSIERIDGFVAMVNSMARIIVYEDDSSVYENKGIKAF</sequence>
<dbReference type="Proteomes" id="UP001597520">
    <property type="component" value="Unassembled WGS sequence"/>
</dbReference>
<dbReference type="Gene3D" id="3.30.420.240">
    <property type="match status" value="1"/>
</dbReference>
<dbReference type="InterPro" id="IPR005021">
    <property type="entry name" value="Terminase_largesu-like"/>
</dbReference>
<dbReference type="InterPro" id="IPR027417">
    <property type="entry name" value="P-loop_NTPase"/>
</dbReference>
<feature type="domain" description="Terminase large subunit-like endonuclease" evidence="2">
    <location>
        <begin position="222"/>
        <end position="501"/>
    </location>
</feature>
<dbReference type="PANTHER" id="PTHR41287:SF1">
    <property type="entry name" value="PROTEIN YMFN"/>
    <property type="match status" value="1"/>
</dbReference>
<dbReference type="RefSeq" id="WP_380711370.1">
    <property type="nucleotide sequence ID" value="NZ_JBHUML010000002.1"/>
</dbReference>
<feature type="domain" description="Terminase large subunit-like ATPase" evidence="1">
    <location>
        <begin position="34"/>
        <end position="196"/>
    </location>
</feature>
<dbReference type="InterPro" id="IPR046462">
    <property type="entry name" value="TerL_nuclease"/>
</dbReference>
<dbReference type="Gene3D" id="3.40.50.300">
    <property type="entry name" value="P-loop containing nucleotide triphosphate hydrolases"/>
    <property type="match status" value="1"/>
</dbReference>
<evidence type="ECO:0000313" key="4">
    <source>
        <dbReference type="Proteomes" id="UP001597520"/>
    </source>
</evidence>
<dbReference type="Pfam" id="PF20441">
    <property type="entry name" value="TerL_nuclease"/>
    <property type="match status" value="1"/>
</dbReference>
<accession>A0ABW5SZL6</accession>
<reference evidence="4" key="1">
    <citation type="journal article" date="2019" name="Int. J. Syst. Evol. Microbiol.">
        <title>The Global Catalogue of Microorganisms (GCM) 10K type strain sequencing project: providing services to taxonomists for standard genome sequencing and annotation.</title>
        <authorList>
            <consortium name="The Broad Institute Genomics Platform"/>
            <consortium name="The Broad Institute Genome Sequencing Center for Infectious Disease"/>
            <person name="Wu L."/>
            <person name="Ma J."/>
        </authorList>
    </citation>
    <scope>NUCLEOTIDE SEQUENCE [LARGE SCALE GENOMIC DNA]</scope>
    <source>
        <strain evidence="4">KCTC 33792</strain>
    </source>
</reference>
<organism evidence="3 4">
    <name type="scientific">Salibacterium lacus</name>
    <dbReference type="NCBI Taxonomy" id="1898109"/>
    <lineage>
        <taxon>Bacteria</taxon>
        <taxon>Bacillati</taxon>
        <taxon>Bacillota</taxon>
        <taxon>Bacilli</taxon>
        <taxon>Bacillales</taxon>
        <taxon>Bacillaceae</taxon>
    </lineage>
</organism>
<comment type="caution">
    <text evidence="3">The sequence shown here is derived from an EMBL/GenBank/DDBJ whole genome shotgun (WGS) entry which is preliminary data.</text>
</comment>
<gene>
    <name evidence="3" type="ORF">ACFSUB_01240</name>
</gene>
<evidence type="ECO:0000259" key="1">
    <source>
        <dbReference type="Pfam" id="PF03354"/>
    </source>
</evidence>
<evidence type="ECO:0000313" key="3">
    <source>
        <dbReference type="EMBL" id="MFD2704075.1"/>
    </source>
</evidence>
<proteinExistence type="predicted"/>
<protein>
    <submittedName>
        <fullName evidence="3">Terminase large subunit</fullName>
    </submittedName>
</protein>
<name>A0ABW5SZL6_9BACI</name>
<dbReference type="Pfam" id="PF03354">
    <property type="entry name" value="TerL_ATPase"/>
    <property type="match status" value="1"/>
</dbReference>